<accession>A0A0D2HFY9</accession>
<protein>
    <submittedName>
        <fullName evidence="1">Uncharacterized protein</fullName>
    </submittedName>
</protein>
<dbReference type="VEuPathDB" id="FungiDB:Z519_09866"/>
<evidence type="ECO:0000313" key="1">
    <source>
        <dbReference type="EMBL" id="KIW89710.1"/>
    </source>
</evidence>
<keyword evidence="2" id="KW-1185">Reference proteome</keyword>
<dbReference type="PANTHER" id="PTHR38795">
    <property type="entry name" value="DUF6604 DOMAIN-CONTAINING PROTEIN"/>
    <property type="match status" value="1"/>
</dbReference>
<dbReference type="Proteomes" id="UP000053789">
    <property type="component" value="Unassembled WGS sequence"/>
</dbReference>
<dbReference type="PANTHER" id="PTHR38795:SF1">
    <property type="entry name" value="DUF6604 DOMAIN-CONTAINING PROTEIN"/>
    <property type="match status" value="1"/>
</dbReference>
<dbReference type="AlphaFoldDB" id="A0A0D2HFY9"/>
<dbReference type="HOGENOM" id="CLU_1875208_0_0_1"/>
<dbReference type="OrthoDB" id="5238236at2759"/>
<organism evidence="1 2">
    <name type="scientific">Cladophialophora bantiana (strain ATCC 10958 / CBS 173.52 / CDC B-1940 / NIH 8579)</name>
    <name type="common">Xylohypha bantiana</name>
    <dbReference type="NCBI Taxonomy" id="1442370"/>
    <lineage>
        <taxon>Eukaryota</taxon>
        <taxon>Fungi</taxon>
        <taxon>Dikarya</taxon>
        <taxon>Ascomycota</taxon>
        <taxon>Pezizomycotina</taxon>
        <taxon>Eurotiomycetes</taxon>
        <taxon>Chaetothyriomycetidae</taxon>
        <taxon>Chaetothyriales</taxon>
        <taxon>Herpotrichiellaceae</taxon>
        <taxon>Cladophialophora</taxon>
    </lineage>
</organism>
<dbReference type="EMBL" id="KN846995">
    <property type="protein sequence ID" value="KIW89710.1"/>
    <property type="molecule type" value="Genomic_DNA"/>
</dbReference>
<sequence length="136" mass="15597">MKTEFQLEWQTLGLKLLNNTARVPMLCHLYNALRIVDSKAPVWPDMELLIRNQSPGAVFTGGRPQTLVQARNSFLLSIGMSATSLAKDSRGMRLRKGNTVLRQYEQGPIARNLFYRWMGRETRKTNEAAYQLQELL</sequence>
<proteinExistence type="predicted"/>
<reference evidence="1" key="1">
    <citation type="submission" date="2015-01" db="EMBL/GenBank/DDBJ databases">
        <title>The Genome Sequence of Cladophialophora bantiana CBS 173.52.</title>
        <authorList>
            <consortium name="The Broad Institute Genomics Platform"/>
            <person name="Cuomo C."/>
            <person name="de Hoog S."/>
            <person name="Gorbushina A."/>
            <person name="Stielow B."/>
            <person name="Teixiera M."/>
            <person name="Abouelleil A."/>
            <person name="Chapman S.B."/>
            <person name="Priest M."/>
            <person name="Young S.K."/>
            <person name="Wortman J."/>
            <person name="Nusbaum C."/>
            <person name="Birren B."/>
        </authorList>
    </citation>
    <scope>NUCLEOTIDE SEQUENCE [LARGE SCALE GENOMIC DNA]</scope>
    <source>
        <strain evidence="1">CBS 173.52</strain>
    </source>
</reference>
<name>A0A0D2HFY9_CLAB1</name>
<evidence type="ECO:0000313" key="2">
    <source>
        <dbReference type="Proteomes" id="UP000053789"/>
    </source>
</evidence>
<gene>
    <name evidence="1" type="ORF">Z519_09866</name>
</gene>
<dbReference type="GeneID" id="27702794"/>
<dbReference type="RefSeq" id="XP_016616379.1">
    <property type="nucleotide sequence ID" value="XM_016767587.1"/>
</dbReference>